<dbReference type="Proteomes" id="UP000249396">
    <property type="component" value="Unassembled WGS sequence"/>
</dbReference>
<keyword evidence="1" id="KW-0175">Coiled coil</keyword>
<reference evidence="3 4" key="1">
    <citation type="journal article" date="2018" name="Aquat. Microb. Ecol.">
        <title>Gammaproteobacterial methanotrophs dominate.</title>
        <authorList>
            <person name="Rissanen A.J."/>
            <person name="Saarenheimo J."/>
            <person name="Tiirola M."/>
            <person name="Peura S."/>
            <person name="Aalto S.L."/>
            <person name="Karvinen A."/>
            <person name="Nykanen H."/>
        </authorList>
    </citation>
    <scope>NUCLEOTIDE SEQUENCE [LARGE SCALE GENOMIC DNA]</scope>
    <source>
        <strain evidence="3">AMbin10</strain>
    </source>
</reference>
<dbReference type="AlphaFoldDB" id="A0A2W4QE75"/>
<evidence type="ECO:0000313" key="3">
    <source>
        <dbReference type="EMBL" id="PZN70532.1"/>
    </source>
</evidence>
<dbReference type="Pfam" id="PF07042">
    <property type="entry name" value="TrfA"/>
    <property type="match status" value="1"/>
</dbReference>
<comment type="caution">
    <text evidence="3">The sequence shown here is derived from an EMBL/GenBank/DDBJ whole genome shotgun (WGS) entry which is preliminary data.</text>
</comment>
<organism evidence="3 4">
    <name type="scientific">Candidatus Methylumidiphilus alinenensis</name>
    <dbReference type="NCBI Taxonomy" id="2202197"/>
    <lineage>
        <taxon>Bacteria</taxon>
        <taxon>Pseudomonadati</taxon>
        <taxon>Pseudomonadota</taxon>
        <taxon>Gammaproteobacteria</taxon>
        <taxon>Methylococcales</taxon>
        <taxon>Candidatus Methylumidiphilus</taxon>
    </lineage>
</organism>
<evidence type="ECO:0008006" key="5">
    <source>
        <dbReference type="Google" id="ProtNLM"/>
    </source>
</evidence>
<evidence type="ECO:0000313" key="4">
    <source>
        <dbReference type="Proteomes" id="UP000249396"/>
    </source>
</evidence>
<name>A0A2W4QE75_9GAMM</name>
<sequence length="333" mass="38346">MKKPKTMKLPKPPASKEDGGALYVDPRQTDLFKREPPVPKLRCVAKLERIAEEQRLKRERREEEERLERERLAAVNPRLPPWPDTKRAVPNLALRSALFAAVRHNKRLFKYKVASVDGVDILYTGEQLDQTCLDVWEAVMHLCRHQQMGTELEFSAYEFLKMLEKADTGKNRKDLDDDLTRLNACAVRVQVGKRIYQGGLVVYMHSDENSQYFKIGLDPKLLLLFDTDQYTLLDWAIRKDLSGKPLAQWLHGYFASHAKPYPITFAKIHELCGSESKDMPGFRRDVRKALQTITEVCAKHGKPFSVEFKEDRVIASPTPSSSQQRCLEKKPPD</sequence>
<dbReference type="EMBL" id="QJPH01000552">
    <property type="protein sequence ID" value="PZN70532.1"/>
    <property type="molecule type" value="Genomic_DNA"/>
</dbReference>
<evidence type="ECO:0000256" key="1">
    <source>
        <dbReference type="SAM" id="Coils"/>
    </source>
</evidence>
<gene>
    <name evidence="3" type="ORF">DM484_28305</name>
</gene>
<evidence type="ECO:0000256" key="2">
    <source>
        <dbReference type="SAM" id="MobiDB-lite"/>
    </source>
</evidence>
<protein>
    <recommendedName>
        <fullName evidence="5">TrfA protein</fullName>
    </recommendedName>
</protein>
<feature type="region of interest" description="Disordered" evidence="2">
    <location>
        <begin position="1"/>
        <end position="22"/>
    </location>
</feature>
<accession>A0A2W4QE75</accession>
<proteinExistence type="predicted"/>
<feature type="coiled-coil region" evidence="1">
    <location>
        <begin position="44"/>
        <end position="73"/>
    </location>
</feature>
<dbReference type="InterPro" id="IPR010751">
    <property type="entry name" value="TrfA"/>
</dbReference>